<feature type="compositionally biased region" description="Low complexity" evidence="4">
    <location>
        <begin position="437"/>
        <end position="451"/>
    </location>
</feature>
<keyword evidence="3" id="KW-0539">Nucleus</keyword>
<feature type="compositionally biased region" description="Basic residues" evidence="4">
    <location>
        <begin position="1"/>
        <end position="20"/>
    </location>
</feature>
<feature type="region of interest" description="Disordered" evidence="4">
    <location>
        <begin position="381"/>
        <end position="501"/>
    </location>
</feature>
<reference evidence="6 7" key="1">
    <citation type="submission" date="2018-04" db="EMBL/GenBank/DDBJ databases">
        <title>The genome of golden apple snail Pomacea canaliculata provides insight into stress tolerance and invasive adaptation.</title>
        <authorList>
            <person name="Liu C."/>
            <person name="Liu B."/>
            <person name="Ren Y."/>
            <person name="Zhang Y."/>
            <person name="Wang H."/>
            <person name="Li S."/>
            <person name="Jiang F."/>
            <person name="Yin L."/>
            <person name="Zhang G."/>
            <person name="Qian W."/>
            <person name="Fan W."/>
        </authorList>
    </citation>
    <scope>NUCLEOTIDE SEQUENCE [LARGE SCALE GENOMIC DNA]</scope>
    <source>
        <strain evidence="6">SZHN2017</strain>
        <tissue evidence="6">Muscle</tissue>
    </source>
</reference>
<dbReference type="Gene3D" id="2.30.30.140">
    <property type="match status" value="1"/>
</dbReference>
<evidence type="ECO:0000313" key="6">
    <source>
        <dbReference type="EMBL" id="PVD19804.1"/>
    </source>
</evidence>
<feature type="region of interest" description="Disordered" evidence="4">
    <location>
        <begin position="208"/>
        <end position="227"/>
    </location>
</feature>
<feature type="compositionally biased region" description="Polar residues" evidence="4">
    <location>
        <begin position="70"/>
        <end position="80"/>
    </location>
</feature>
<name>A0A2T7NF55_POMCA</name>
<dbReference type="AlphaFoldDB" id="A0A2T7NF55"/>
<protein>
    <recommendedName>
        <fullName evidence="5">BRCT domain-containing protein</fullName>
    </recommendedName>
</protein>
<evidence type="ECO:0000256" key="2">
    <source>
        <dbReference type="ARBA" id="ARBA00022763"/>
    </source>
</evidence>
<dbReference type="InterPro" id="IPR047250">
    <property type="entry name" value="BRCT_p53bp1-like_rpt2"/>
</dbReference>
<evidence type="ECO:0000256" key="1">
    <source>
        <dbReference type="ARBA" id="ARBA00004123"/>
    </source>
</evidence>
<dbReference type="PANTHER" id="PTHR15321:SF3">
    <property type="entry name" value="TP53-BINDING PROTEIN 1"/>
    <property type="match status" value="1"/>
</dbReference>
<keyword evidence="2" id="KW-0227">DNA damage</keyword>
<accession>A0A2T7NF55</accession>
<dbReference type="CDD" id="cd17724">
    <property type="entry name" value="BRCT_p53bp1_rpt2"/>
    <property type="match status" value="1"/>
</dbReference>
<dbReference type="Pfam" id="PF18428">
    <property type="entry name" value="BRCT_3"/>
    <property type="match status" value="1"/>
</dbReference>
<dbReference type="GO" id="GO:0042393">
    <property type="term" value="F:histone binding"/>
    <property type="evidence" value="ECO:0007669"/>
    <property type="project" value="TreeGrafter"/>
</dbReference>
<dbReference type="SMART" id="SM00292">
    <property type="entry name" value="BRCT"/>
    <property type="match status" value="2"/>
</dbReference>
<dbReference type="Gene3D" id="3.40.50.10190">
    <property type="entry name" value="BRCT domain"/>
    <property type="match status" value="2"/>
</dbReference>
<dbReference type="STRING" id="400727.A0A2T7NF55"/>
<feature type="compositionally biased region" description="Polar residues" evidence="4">
    <location>
        <begin position="285"/>
        <end position="314"/>
    </location>
</feature>
<dbReference type="EMBL" id="PZQS01000013">
    <property type="protein sequence ID" value="PVD19804.1"/>
    <property type="molecule type" value="Genomic_DNA"/>
</dbReference>
<dbReference type="InterPro" id="IPR036420">
    <property type="entry name" value="BRCT_dom_sf"/>
</dbReference>
<dbReference type="InterPro" id="IPR002999">
    <property type="entry name" value="Tudor"/>
</dbReference>
<feature type="compositionally biased region" description="Polar residues" evidence="4">
    <location>
        <begin position="21"/>
        <end position="36"/>
    </location>
</feature>
<dbReference type="OrthoDB" id="129353at2759"/>
<comment type="caution">
    <text evidence="6">The sequence shown here is derived from an EMBL/GenBank/DDBJ whole genome shotgun (WGS) entry which is preliminary data.</text>
</comment>
<feature type="region of interest" description="Disordered" evidence="4">
    <location>
        <begin position="268"/>
        <end position="324"/>
    </location>
</feature>
<dbReference type="PROSITE" id="PS50172">
    <property type="entry name" value="BRCT"/>
    <property type="match status" value="2"/>
</dbReference>
<dbReference type="InterPro" id="IPR014722">
    <property type="entry name" value="Rib_uL2_dom2"/>
</dbReference>
<dbReference type="SUPFAM" id="SSF63748">
    <property type="entry name" value="Tudor/PWWP/MBT"/>
    <property type="match status" value="1"/>
</dbReference>
<dbReference type="Pfam" id="PF09038">
    <property type="entry name" value="53-BP1_Tudor"/>
    <property type="match status" value="1"/>
</dbReference>
<dbReference type="Gene3D" id="2.30.30.30">
    <property type="match status" value="1"/>
</dbReference>
<dbReference type="GO" id="GO:0000077">
    <property type="term" value="P:DNA damage checkpoint signaling"/>
    <property type="evidence" value="ECO:0007669"/>
    <property type="project" value="TreeGrafter"/>
</dbReference>
<dbReference type="PANTHER" id="PTHR15321">
    <property type="entry name" value="TUMOR SUPPRESSOR P53-BINDING PROTEIN 1"/>
    <property type="match status" value="1"/>
</dbReference>
<dbReference type="InterPro" id="IPR001357">
    <property type="entry name" value="BRCT_dom"/>
</dbReference>
<evidence type="ECO:0000256" key="4">
    <source>
        <dbReference type="SAM" id="MobiDB-lite"/>
    </source>
</evidence>
<evidence type="ECO:0000259" key="5">
    <source>
        <dbReference type="PROSITE" id="PS50172"/>
    </source>
</evidence>
<comment type="subcellular location">
    <subcellularLocation>
        <location evidence="1">Nucleus</location>
    </subcellularLocation>
</comment>
<feature type="region of interest" description="Disordered" evidence="4">
    <location>
        <begin position="539"/>
        <end position="560"/>
    </location>
</feature>
<gene>
    <name evidence="6" type="ORF">C0Q70_20295</name>
</gene>
<sequence>MKRGRKATGYKYKQLIKKKTQSNPRLEISSKSSSTDETIKIQEAAKSARRIKRLGKGGLISVETPAVTEAKSTGLTSTEAKSAASGRKKGRKVASTEQVSTQISADMSSVTELAAGGSISVQTCTGGLHLLNSSRLLSRSMMLPSESAGPTVVVSQMVPGQQSTSTVKSHCSVGLEVRSALSELQDIASSVQNQGKIGGTRSVEFTESVVASSPQKQPSIESQSSDSVIEETIVKEVVMQYKHRTITVRHCSLDGTILHEKVTEEKEDPVIMEENTLSKKRRITNPHSPSRSGGTLTSGDLADISSSSLSNRVGPSSLESNLSSLELPPQANSAALSAQEALQLQRSSAERMLAPVTASSDQTNCATYPVQTAVQRVSAAFSPDGLSPDQSTIERDESHVEAMVTSSSSGQASEPLYSADNMPQSETKQERTPTAQPSLLRSSSSSTDTPSVKGPKGSKGLEKQLKTVSHTRSRSAKRVAADSSQSEGKHDARSSSSLVSRDVQDASGGFIVLPSVSSRKSSGQMSDFMGTNVTLQPASEKEKMVGGSVGAGDSTSSSNDQLSVQVPLQMAISDDDATHVVVQIASKLARGAKIMARWKDGFFYPATFNGLNTSIGNKFRVKFEDGIEKTVRGVDMILAQHLPIGQSVLVASEDNAGDAKTYDPGIIIEHIIEDNDVFYTVAMDDGSNRRCSRSSLLLTEDQASCLLSDEEMRVTFGEDMRHLNTADVSLDNILCGRRLRTKDAPALPPDPSNRPSTSISLSRSRTDKARKYICATPARPKQEEGEGNDAAEKESSLLTSTEKSSTRKRKVGPMATSTPTPKHHRLLSKEEAGKSSTLSVSPVGGAVVSPQTLPSSESCAGLFEKNQGPLPTKNIFLGMMFLLTHTDKYPETVAQEMSWLKQDLSADTSACDSNEDTAEGCTFPFDKHHLQRQIEAGSGVVLDRLNPSQVSSGKKKLFLISDTYQRTVKYLQCLAAGVPIVSHQWVIDSCKQDKLLDYKAYLLPAGISFEKRKIVERNSSANCLISHRILLTSSKPDFLEVWNSVLELSRCKILSNFPPTASKYRPCVDVVVTDETCIPSILKKAKQFGVPVVGSEWVIQCLINNQVMNHIAHERYAHDLYKNEKRT</sequence>
<dbReference type="CDD" id="cd17745">
    <property type="entry name" value="BRCT_p53bp1_rpt1"/>
    <property type="match status" value="1"/>
</dbReference>
<dbReference type="Proteomes" id="UP000245119">
    <property type="component" value="Linkage Group LG13"/>
</dbReference>
<feature type="compositionally biased region" description="Low complexity" evidence="4">
    <location>
        <begin position="315"/>
        <end position="324"/>
    </location>
</feature>
<feature type="compositionally biased region" description="Polar residues" evidence="4">
    <location>
        <begin position="421"/>
        <end position="436"/>
    </location>
</feature>
<dbReference type="InterPro" id="IPR047249">
    <property type="entry name" value="BRCT_p53bp1-like_rpt1"/>
</dbReference>
<feature type="domain" description="BRCT" evidence="5">
    <location>
        <begin position="913"/>
        <end position="1003"/>
    </location>
</feature>
<dbReference type="GO" id="GO:0045944">
    <property type="term" value="P:positive regulation of transcription by RNA polymerase II"/>
    <property type="evidence" value="ECO:0007669"/>
    <property type="project" value="TreeGrafter"/>
</dbReference>
<evidence type="ECO:0000313" key="7">
    <source>
        <dbReference type="Proteomes" id="UP000245119"/>
    </source>
</evidence>
<feature type="region of interest" description="Disordered" evidence="4">
    <location>
        <begin position="742"/>
        <end position="843"/>
    </location>
</feature>
<evidence type="ECO:0000256" key="3">
    <source>
        <dbReference type="ARBA" id="ARBA00023242"/>
    </source>
</evidence>
<dbReference type="InterPro" id="IPR015125">
    <property type="entry name" value="53-BP1_Tudor"/>
</dbReference>
<feature type="region of interest" description="Disordered" evidence="4">
    <location>
        <begin position="68"/>
        <end position="97"/>
    </location>
</feature>
<feature type="compositionally biased region" description="Polar residues" evidence="4">
    <location>
        <begin position="753"/>
        <end position="763"/>
    </location>
</feature>
<feature type="domain" description="BRCT" evidence="5">
    <location>
        <begin position="1070"/>
        <end position="1109"/>
    </location>
</feature>
<dbReference type="SUPFAM" id="SSF52113">
    <property type="entry name" value="BRCT domain"/>
    <property type="match status" value="2"/>
</dbReference>
<dbReference type="GO" id="GO:0005634">
    <property type="term" value="C:nucleus"/>
    <property type="evidence" value="ECO:0007669"/>
    <property type="project" value="UniProtKB-SubCell"/>
</dbReference>
<dbReference type="InterPro" id="IPR047252">
    <property type="entry name" value="TP53BP1-like"/>
</dbReference>
<proteinExistence type="predicted"/>
<feature type="region of interest" description="Disordered" evidence="4">
    <location>
        <begin position="1"/>
        <end position="37"/>
    </location>
</feature>
<keyword evidence="7" id="KW-1185">Reference proteome</keyword>
<dbReference type="SMART" id="SM00333">
    <property type="entry name" value="TUDOR"/>
    <property type="match status" value="1"/>
</dbReference>
<organism evidence="6 7">
    <name type="scientific">Pomacea canaliculata</name>
    <name type="common">Golden apple snail</name>
    <dbReference type="NCBI Taxonomy" id="400727"/>
    <lineage>
        <taxon>Eukaryota</taxon>
        <taxon>Metazoa</taxon>
        <taxon>Spiralia</taxon>
        <taxon>Lophotrochozoa</taxon>
        <taxon>Mollusca</taxon>
        <taxon>Gastropoda</taxon>
        <taxon>Caenogastropoda</taxon>
        <taxon>Architaenioglossa</taxon>
        <taxon>Ampullarioidea</taxon>
        <taxon>Ampullariidae</taxon>
        <taxon>Pomacea</taxon>
    </lineage>
</organism>
<dbReference type="Pfam" id="PF16589">
    <property type="entry name" value="BRCT_2"/>
    <property type="match status" value="1"/>
</dbReference>
<feature type="compositionally biased region" description="Basic and acidic residues" evidence="4">
    <location>
        <begin position="780"/>
        <end position="795"/>
    </location>
</feature>